<dbReference type="SMART" id="SM00014">
    <property type="entry name" value="acidPPc"/>
    <property type="match status" value="1"/>
</dbReference>
<dbReference type="Proteomes" id="UP001589693">
    <property type="component" value="Unassembled WGS sequence"/>
</dbReference>
<evidence type="ECO:0000313" key="3">
    <source>
        <dbReference type="EMBL" id="MFB9902410.1"/>
    </source>
</evidence>
<dbReference type="PANTHER" id="PTHR14969:SF13">
    <property type="entry name" value="AT30094P"/>
    <property type="match status" value="1"/>
</dbReference>
<organism evidence="3 4">
    <name type="scientific">Allokutzneria oryzae</name>
    <dbReference type="NCBI Taxonomy" id="1378989"/>
    <lineage>
        <taxon>Bacteria</taxon>
        <taxon>Bacillati</taxon>
        <taxon>Actinomycetota</taxon>
        <taxon>Actinomycetes</taxon>
        <taxon>Pseudonocardiales</taxon>
        <taxon>Pseudonocardiaceae</taxon>
        <taxon>Allokutzneria</taxon>
    </lineage>
</organism>
<dbReference type="InterPro" id="IPR036938">
    <property type="entry name" value="PAP2/HPO_sf"/>
</dbReference>
<feature type="transmembrane region" description="Helical" evidence="1">
    <location>
        <begin position="60"/>
        <end position="79"/>
    </location>
</feature>
<dbReference type="Gene3D" id="1.20.144.10">
    <property type="entry name" value="Phosphatidic acid phosphatase type 2/haloperoxidase"/>
    <property type="match status" value="1"/>
</dbReference>
<evidence type="ECO:0000313" key="4">
    <source>
        <dbReference type="Proteomes" id="UP001589693"/>
    </source>
</evidence>
<feature type="domain" description="Phosphatidic acid phosphatase type 2/haloperoxidase" evidence="2">
    <location>
        <begin position="91"/>
        <end position="196"/>
    </location>
</feature>
<feature type="transmembrane region" description="Helical" evidence="1">
    <location>
        <begin position="128"/>
        <end position="146"/>
    </location>
</feature>
<gene>
    <name evidence="3" type="ORF">ACFFQA_00530</name>
</gene>
<sequence length="219" mass="22962">MTRPSRPLLASVGAVLFLACLVLGAVVNHDPPSIDVWFVEAFRGEHDELLGRIIKPVTDVFGPALALALMVALVFGFGYFTGLGDGARAGVMVRAALVLGLSWAVVQLKGVFARTRPRVFPGESFPSGHVTAVTAVAVTTVVLIVWSGWKLARWLPSALAFIVLLAASCRVMLGVHYLTDVIGGVLGALGMGLLVAAAVWPSRVQNGHDGGVVSSREPS</sequence>
<keyword evidence="1" id="KW-0472">Membrane</keyword>
<keyword evidence="4" id="KW-1185">Reference proteome</keyword>
<dbReference type="RefSeq" id="WP_377849498.1">
    <property type="nucleotide sequence ID" value="NZ_JBHLZU010000002.1"/>
</dbReference>
<keyword evidence="1" id="KW-1133">Transmembrane helix</keyword>
<reference evidence="3 4" key="1">
    <citation type="submission" date="2024-09" db="EMBL/GenBank/DDBJ databases">
        <authorList>
            <person name="Sun Q."/>
            <person name="Mori K."/>
        </authorList>
    </citation>
    <scope>NUCLEOTIDE SEQUENCE [LARGE SCALE GENOMIC DNA]</scope>
    <source>
        <strain evidence="3 4">TBRC 7907</strain>
    </source>
</reference>
<feature type="transmembrane region" description="Helical" evidence="1">
    <location>
        <begin position="158"/>
        <end position="175"/>
    </location>
</feature>
<dbReference type="SUPFAM" id="SSF48317">
    <property type="entry name" value="Acid phosphatase/Vanadium-dependent haloperoxidase"/>
    <property type="match status" value="1"/>
</dbReference>
<protein>
    <submittedName>
        <fullName evidence="3">Phosphatase PAP2 family protein</fullName>
    </submittedName>
</protein>
<feature type="transmembrane region" description="Helical" evidence="1">
    <location>
        <begin position="181"/>
        <end position="200"/>
    </location>
</feature>
<name>A0ABV5ZNF9_9PSEU</name>
<comment type="caution">
    <text evidence="3">The sequence shown here is derived from an EMBL/GenBank/DDBJ whole genome shotgun (WGS) entry which is preliminary data.</text>
</comment>
<dbReference type="PANTHER" id="PTHR14969">
    <property type="entry name" value="SPHINGOSINE-1-PHOSPHATE PHOSPHOHYDROLASE"/>
    <property type="match status" value="1"/>
</dbReference>
<dbReference type="InterPro" id="IPR000326">
    <property type="entry name" value="PAP2/HPO"/>
</dbReference>
<dbReference type="PROSITE" id="PS51257">
    <property type="entry name" value="PROKAR_LIPOPROTEIN"/>
    <property type="match status" value="1"/>
</dbReference>
<keyword evidence="1" id="KW-0812">Transmembrane</keyword>
<dbReference type="EMBL" id="JBHLZU010000002">
    <property type="protein sequence ID" value="MFB9902410.1"/>
    <property type="molecule type" value="Genomic_DNA"/>
</dbReference>
<evidence type="ECO:0000259" key="2">
    <source>
        <dbReference type="SMART" id="SM00014"/>
    </source>
</evidence>
<proteinExistence type="predicted"/>
<feature type="transmembrane region" description="Helical" evidence="1">
    <location>
        <begin position="91"/>
        <end position="108"/>
    </location>
</feature>
<dbReference type="Pfam" id="PF01569">
    <property type="entry name" value="PAP2"/>
    <property type="match status" value="1"/>
</dbReference>
<evidence type="ECO:0000256" key="1">
    <source>
        <dbReference type="SAM" id="Phobius"/>
    </source>
</evidence>
<accession>A0ABV5ZNF9</accession>